<keyword evidence="3" id="KW-1185">Reference proteome</keyword>
<keyword evidence="1" id="KW-0472">Membrane</keyword>
<dbReference type="EMBL" id="SBIQ01000206">
    <property type="protein sequence ID" value="KAF7682654.1"/>
    <property type="molecule type" value="Genomic_DNA"/>
</dbReference>
<sequence>MIKMSTGVKMRYYANILVKPKNLCITKLLNLKKCLIMITHVEATIFIFVCIFYCSKTRNKTSCERILLKIIENEKGDIRVDTEPSFWSNTIEPTYLFAIKV</sequence>
<dbReference type="Proteomes" id="UP001516464">
    <property type="component" value="Unassembled WGS sequence"/>
</dbReference>
<evidence type="ECO:0000256" key="1">
    <source>
        <dbReference type="SAM" id="Phobius"/>
    </source>
</evidence>
<name>A0ABQ7HWU3_9MICR</name>
<proteinExistence type="predicted"/>
<protein>
    <submittedName>
        <fullName evidence="2">Uncharacterized protein</fullName>
    </submittedName>
</protein>
<accession>A0ABQ7HWU3</accession>
<organism evidence="2 3">
    <name type="scientific">Astathelohania contejeani</name>
    <dbReference type="NCBI Taxonomy" id="164912"/>
    <lineage>
        <taxon>Eukaryota</taxon>
        <taxon>Fungi</taxon>
        <taxon>Fungi incertae sedis</taxon>
        <taxon>Microsporidia</taxon>
        <taxon>Astathelohaniidae</taxon>
        <taxon>Astathelohania</taxon>
    </lineage>
</organism>
<feature type="transmembrane region" description="Helical" evidence="1">
    <location>
        <begin position="35"/>
        <end position="55"/>
    </location>
</feature>
<evidence type="ECO:0000313" key="3">
    <source>
        <dbReference type="Proteomes" id="UP001516464"/>
    </source>
</evidence>
<comment type="caution">
    <text evidence="2">The sequence shown here is derived from an EMBL/GenBank/DDBJ whole genome shotgun (WGS) entry which is preliminary data.</text>
</comment>
<evidence type="ECO:0000313" key="2">
    <source>
        <dbReference type="EMBL" id="KAF7682654.1"/>
    </source>
</evidence>
<keyword evidence="1" id="KW-0812">Transmembrane</keyword>
<reference evidence="2 3" key="1">
    <citation type="submission" date="2019-01" db="EMBL/GenBank/DDBJ databases">
        <title>Genomes sequencing and comparative genomics of infectious freshwater microsporidia, Cucumispora dikerogammari and Thelohania contejeani.</title>
        <authorList>
            <person name="Cormier A."/>
            <person name="Giraud I."/>
            <person name="Wattier R."/>
            <person name="Teixeira M."/>
            <person name="Grandjean F."/>
            <person name="Rigaud T."/>
            <person name="Cordaux R."/>
        </authorList>
    </citation>
    <scope>NUCLEOTIDE SEQUENCE [LARGE SCALE GENOMIC DNA]</scope>
    <source>
        <strain evidence="2">T1</strain>
        <tissue evidence="2">Spores</tissue>
    </source>
</reference>
<keyword evidence="1" id="KW-1133">Transmembrane helix</keyword>
<gene>
    <name evidence="2" type="ORF">TCON_2126</name>
</gene>